<dbReference type="GO" id="GO:0045505">
    <property type="term" value="F:dynein intermediate chain binding"/>
    <property type="evidence" value="ECO:0007669"/>
    <property type="project" value="TreeGrafter"/>
</dbReference>
<dbReference type="OrthoDB" id="25887at2759"/>
<dbReference type="PANTHER" id="PTHR21083">
    <property type="entry name" value="TWISTER"/>
    <property type="match status" value="1"/>
</dbReference>
<keyword evidence="5" id="KW-1185">Reference proteome</keyword>
<accession>A0A2V0PFA2</accession>
<dbReference type="PANTHER" id="PTHR21083:SF0">
    <property type="entry name" value="DYNEIN AXONEMAL ASSEMBLY FACTOR 6"/>
    <property type="match status" value="1"/>
</dbReference>
<organism evidence="4 5">
    <name type="scientific">Raphidocelis subcapitata</name>
    <dbReference type="NCBI Taxonomy" id="307507"/>
    <lineage>
        <taxon>Eukaryota</taxon>
        <taxon>Viridiplantae</taxon>
        <taxon>Chlorophyta</taxon>
        <taxon>core chlorophytes</taxon>
        <taxon>Chlorophyceae</taxon>
        <taxon>CS clade</taxon>
        <taxon>Sphaeropleales</taxon>
        <taxon>Selenastraceae</taxon>
        <taxon>Raphidocelis</taxon>
    </lineage>
</organism>
<dbReference type="STRING" id="307507.A0A2V0PFA2"/>
<feature type="domain" description="PIH1D1/2/3 CS-like" evidence="3">
    <location>
        <begin position="128"/>
        <end position="201"/>
    </location>
</feature>
<dbReference type="Proteomes" id="UP000247498">
    <property type="component" value="Unassembled WGS sequence"/>
</dbReference>
<dbReference type="InterPro" id="IPR041442">
    <property type="entry name" value="PIH1D1/2/3_CS-like"/>
</dbReference>
<protein>
    <recommendedName>
        <fullName evidence="3">PIH1D1/2/3 CS-like domain-containing protein</fullName>
    </recommendedName>
</protein>
<feature type="region of interest" description="Disordered" evidence="2">
    <location>
        <begin position="18"/>
        <end position="42"/>
    </location>
</feature>
<gene>
    <name evidence="4" type="ORF">Rsub_11505</name>
</gene>
<name>A0A2V0PFA2_9CHLO</name>
<dbReference type="AlphaFoldDB" id="A0A2V0PFA2"/>
<dbReference type="InParanoid" id="A0A2V0PFA2"/>
<dbReference type="GO" id="GO:0005737">
    <property type="term" value="C:cytoplasm"/>
    <property type="evidence" value="ECO:0007669"/>
    <property type="project" value="TreeGrafter"/>
</dbReference>
<dbReference type="GO" id="GO:0070286">
    <property type="term" value="P:axonemal dynein complex assembly"/>
    <property type="evidence" value="ECO:0007669"/>
    <property type="project" value="InterPro"/>
</dbReference>
<dbReference type="Pfam" id="PF18201">
    <property type="entry name" value="PIH1_CS"/>
    <property type="match status" value="1"/>
</dbReference>
<evidence type="ECO:0000259" key="3">
    <source>
        <dbReference type="Pfam" id="PF18201"/>
    </source>
</evidence>
<evidence type="ECO:0000256" key="1">
    <source>
        <dbReference type="ARBA" id="ARBA00008511"/>
    </source>
</evidence>
<evidence type="ECO:0000256" key="2">
    <source>
        <dbReference type="SAM" id="MobiDB-lite"/>
    </source>
</evidence>
<dbReference type="EMBL" id="BDRX01000127">
    <property type="protein sequence ID" value="GBF98514.1"/>
    <property type="molecule type" value="Genomic_DNA"/>
</dbReference>
<proteinExistence type="inferred from homology"/>
<evidence type="ECO:0000313" key="5">
    <source>
        <dbReference type="Proteomes" id="UP000247498"/>
    </source>
</evidence>
<reference evidence="4 5" key="1">
    <citation type="journal article" date="2018" name="Sci. Rep.">
        <title>Raphidocelis subcapitata (=Pseudokirchneriella subcapitata) provides an insight into genome evolution and environmental adaptations in the Sphaeropleales.</title>
        <authorList>
            <person name="Suzuki S."/>
            <person name="Yamaguchi H."/>
            <person name="Nakajima N."/>
            <person name="Kawachi M."/>
        </authorList>
    </citation>
    <scope>NUCLEOTIDE SEQUENCE [LARGE SCALE GENOMIC DNA]</scope>
    <source>
        <strain evidence="4 5">NIES-35</strain>
    </source>
</reference>
<sequence>MFAPGSSLSDFEALSKLLCPQETREEDPEPCSSGAQATPAAIGSSDLLPVTVAAPRGARVEAAAKSGAGVSAAANGGLSSAAAAAAERERLEEAEAFDRDDGREVPSAEFVYKQAVCTSDAFLGLSGKDPSSACCEELVVRIHLPAAKSAAELDLDVRPTRLRLSSDRYKLLLHLPRKVDADHGRARWDAARRELAVSAPIVADEDLLLGA</sequence>
<evidence type="ECO:0000313" key="4">
    <source>
        <dbReference type="EMBL" id="GBF98514.1"/>
    </source>
</evidence>
<comment type="similarity">
    <text evidence="1">Belongs to the PIH1 family.</text>
</comment>
<dbReference type="GO" id="GO:0051087">
    <property type="term" value="F:protein-folding chaperone binding"/>
    <property type="evidence" value="ECO:0007669"/>
    <property type="project" value="InterPro"/>
</dbReference>
<dbReference type="InterPro" id="IPR026697">
    <property type="entry name" value="DNAAF6"/>
</dbReference>
<comment type="caution">
    <text evidence="4">The sequence shown here is derived from an EMBL/GenBank/DDBJ whole genome shotgun (WGS) entry which is preliminary data.</text>
</comment>